<name>A0A3M7KZX7_AUXPR</name>
<evidence type="ECO:0000313" key="1">
    <source>
        <dbReference type="EMBL" id="RMZ54726.1"/>
    </source>
</evidence>
<proteinExistence type="predicted"/>
<organism evidence="1 2">
    <name type="scientific">Auxenochlorella protothecoides</name>
    <name type="common">Green microalga</name>
    <name type="synonym">Chlorella protothecoides</name>
    <dbReference type="NCBI Taxonomy" id="3075"/>
    <lineage>
        <taxon>Eukaryota</taxon>
        <taxon>Viridiplantae</taxon>
        <taxon>Chlorophyta</taxon>
        <taxon>core chlorophytes</taxon>
        <taxon>Trebouxiophyceae</taxon>
        <taxon>Chlorellales</taxon>
        <taxon>Chlorellaceae</taxon>
        <taxon>Auxenochlorella</taxon>
    </lineage>
</organism>
<gene>
    <name evidence="1" type="ORF">APUTEX25_003104</name>
</gene>
<protein>
    <submittedName>
        <fullName evidence="1">Uncharacterized protein</fullName>
    </submittedName>
</protein>
<evidence type="ECO:0000313" key="2">
    <source>
        <dbReference type="Proteomes" id="UP000279271"/>
    </source>
</evidence>
<dbReference type="AlphaFoldDB" id="A0A3M7KZX7"/>
<dbReference type="InterPro" id="IPR032710">
    <property type="entry name" value="NTF2-like_dom_sf"/>
</dbReference>
<dbReference type="Gene3D" id="3.10.450.50">
    <property type="match status" value="2"/>
</dbReference>
<dbReference type="Proteomes" id="UP000279271">
    <property type="component" value="Unassembled WGS sequence"/>
</dbReference>
<dbReference type="SUPFAM" id="SSF54427">
    <property type="entry name" value="NTF2-like"/>
    <property type="match status" value="1"/>
</dbReference>
<sequence length="381" mass="43161">MEAMVHEYFQRVLTRADGDTASRILHPSVEHRDMVRDIGYQGVREVLEYVHQVKKSYPDLWVEATEFGPAEGGQAIFAAFEGLATEKTPLFKGIDLFRFNDDITRITEVEVYRSNWQGAKGHQERKKAVANGTVRSQSVQRQERALERGRAPSEVQRMVDHVKKYYNDFLTRGKEALASQLFDDDVVHKDLVWVRRDGKGSAWVGWRSAAALPPFPHRTPHKSPGIAWQDPAHPTVGVHGMQHYLHDLRTAFPDFTIEVPTENSRWGAGGASLAVHPGRRPLCAVTRSSLHIDQIATCDMNSLMVQYSGTATGLGEYHSHKPSHHVSAFSGINLVRFNHDRSKIVEIQVYRSAFAEDRLELGERELHGEGGFRELRLRRLV</sequence>
<comment type="caution">
    <text evidence="1">The sequence shown here is derived from an EMBL/GenBank/DDBJ whole genome shotgun (WGS) entry which is preliminary data.</text>
</comment>
<accession>A0A3M7KZX7</accession>
<dbReference type="EMBL" id="QOKY01000173">
    <property type="protein sequence ID" value="RMZ54726.1"/>
    <property type="molecule type" value="Genomic_DNA"/>
</dbReference>
<reference evidence="2" key="1">
    <citation type="journal article" date="2018" name="Algal Res.">
        <title>Characterization of plant carbon substrate utilization by Auxenochlorella protothecoides.</title>
        <authorList>
            <person name="Vogler B.W."/>
            <person name="Starkenburg S.R."/>
            <person name="Sudasinghe N."/>
            <person name="Schambach J.Y."/>
            <person name="Rollin J.A."/>
            <person name="Pattathil S."/>
            <person name="Barry A.N."/>
        </authorList>
    </citation>
    <scope>NUCLEOTIDE SEQUENCE [LARGE SCALE GENOMIC DNA]</scope>
    <source>
        <strain evidence="2">UTEX 25</strain>
    </source>
</reference>